<organism evidence="3 4">
    <name type="scientific">Adonisia turfae CCMR0082</name>
    <dbReference type="NCBI Taxonomy" id="2304604"/>
    <lineage>
        <taxon>Bacteria</taxon>
        <taxon>Bacillati</taxon>
        <taxon>Cyanobacteriota</taxon>
        <taxon>Adonisia</taxon>
        <taxon>Adonisia turfae</taxon>
    </lineage>
</organism>
<dbReference type="PANTHER" id="PTHR43022:SF1">
    <property type="entry name" value="PROTEIN SMF"/>
    <property type="match status" value="1"/>
</dbReference>
<dbReference type="GO" id="GO:0009294">
    <property type="term" value="P:DNA-mediated transformation"/>
    <property type="evidence" value="ECO:0007669"/>
    <property type="project" value="InterPro"/>
</dbReference>
<evidence type="ECO:0000313" key="4">
    <source>
        <dbReference type="Proteomes" id="UP000473574"/>
    </source>
</evidence>
<sequence>MLASCESPWQNLISPVEEITSYEYLWTQYPSVSKLAKLFDKFDHQLPSMIARQENATPEALADVRHQIGELLPFRQFCALFYGDLEYPQVLRDAKNPIEVLYYQGNLDLLSSQSIAVVGTRKPTEEGRLRARKVAALLVDNGFTVMSGLATGIDTEAHQESIRLGGRTIGVIGTSLNTVYPKENAKLQRHIARKHLLVSQVPFYQYSQQNYLSNRNFFPERNKTMSALSKATVIVEASETSGTLIQARAALQQGRKLFILNSCFEKGLEWPARFLKRGAVRIEDGTEILAHLSDDQPLQSPDMEKD</sequence>
<gene>
    <name evidence="3" type="ORF">D0962_20655</name>
</gene>
<dbReference type="SUPFAM" id="SSF102405">
    <property type="entry name" value="MCP/YpsA-like"/>
    <property type="match status" value="1"/>
</dbReference>
<dbReference type="PANTHER" id="PTHR43022">
    <property type="entry name" value="PROTEIN SMF"/>
    <property type="match status" value="1"/>
</dbReference>
<dbReference type="EMBL" id="QZCE01000002">
    <property type="protein sequence ID" value="NEZ65155.1"/>
    <property type="molecule type" value="Genomic_DNA"/>
</dbReference>
<dbReference type="InterPro" id="IPR057666">
    <property type="entry name" value="DrpA_SLOG"/>
</dbReference>
<evidence type="ECO:0000259" key="2">
    <source>
        <dbReference type="Pfam" id="PF02481"/>
    </source>
</evidence>
<dbReference type="InterPro" id="IPR003488">
    <property type="entry name" value="DprA"/>
</dbReference>
<comment type="similarity">
    <text evidence="1">Belongs to the DprA/Smf family.</text>
</comment>
<dbReference type="Gene3D" id="3.40.50.450">
    <property type="match status" value="1"/>
</dbReference>
<proteinExistence type="inferred from homology"/>
<evidence type="ECO:0000313" key="3">
    <source>
        <dbReference type="EMBL" id="NEZ65155.1"/>
    </source>
</evidence>
<name>A0A6M0S9K0_9CYAN</name>
<accession>A0A6M0S9K0</accession>
<feature type="domain" description="Smf/DprA SLOG" evidence="2">
    <location>
        <begin position="80"/>
        <end position="292"/>
    </location>
</feature>
<comment type="caution">
    <text evidence="3">The sequence shown here is derived from an EMBL/GenBank/DDBJ whole genome shotgun (WGS) entry which is preliminary data.</text>
</comment>
<dbReference type="Pfam" id="PF02481">
    <property type="entry name" value="DNA_processg_A"/>
    <property type="match status" value="1"/>
</dbReference>
<evidence type="ECO:0000256" key="1">
    <source>
        <dbReference type="ARBA" id="ARBA00006525"/>
    </source>
</evidence>
<reference evidence="3 4" key="1">
    <citation type="journal article" date="2020" name="Microb. Ecol.">
        <title>Ecogenomics of the Marine Benthic Filamentous Cyanobacterium Adonisia.</title>
        <authorList>
            <person name="Walter J.M."/>
            <person name="Coutinho F.H."/>
            <person name="Leomil L."/>
            <person name="Hargreaves P.I."/>
            <person name="Campeao M.E."/>
            <person name="Vieira V.V."/>
            <person name="Silva B.S."/>
            <person name="Fistarol G.O."/>
            <person name="Salomon P.S."/>
            <person name="Sawabe T."/>
            <person name="Mino S."/>
            <person name="Hosokawa M."/>
            <person name="Miyashita H."/>
            <person name="Maruyama F."/>
            <person name="van Verk M.C."/>
            <person name="Dutilh B.E."/>
            <person name="Thompson C.C."/>
            <person name="Thompson F.L."/>
        </authorList>
    </citation>
    <scope>NUCLEOTIDE SEQUENCE [LARGE SCALE GENOMIC DNA]</scope>
    <source>
        <strain evidence="3 4">CCMR0082</strain>
    </source>
</reference>
<protein>
    <submittedName>
        <fullName evidence="3">DNA-processing protein DprA</fullName>
    </submittedName>
</protein>
<dbReference type="AlphaFoldDB" id="A0A6M0S9K0"/>
<dbReference type="Proteomes" id="UP000473574">
    <property type="component" value="Unassembled WGS sequence"/>
</dbReference>